<keyword evidence="4" id="KW-1185">Reference proteome</keyword>
<accession>K0KU60</accession>
<keyword evidence="2" id="KW-0472">Membrane</keyword>
<dbReference type="EMBL" id="CAIF01000264">
    <property type="protein sequence ID" value="CCH46716.1"/>
    <property type="molecule type" value="Genomic_DNA"/>
</dbReference>
<feature type="transmembrane region" description="Helical" evidence="2">
    <location>
        <begin position="249"/>
        <end position="272"/>
    </location>
</feature>
<evidence type="ECO:0000313" key="3">
    <source>
        <dbReference type="EMBL" id="CCH46716.1"/>
    </source>
</evidence>
<feature type="region of interest" description="Disordered" evidence="1">
    <location>
        <begin position="72"/>
        <end position="104"/>
    </location>
</feature>
<dbReference type="InParanoid" id="K0KU60"/>
<feature type="compositionally biased region" description="Basic and acidic residues" evidence="1">
    <location>
        <begin position="82"/>
        <end position="92"/>
    </location>
</feature>
<dbReference type="AlphaFoldDB" id="K0KU60"/>
<organism evidence="3 4">
    <name type="scientific">Wickerhamomyces ciferrii (strain ATCC 14091 / BCRC 22168 / CBS 111 / JCM 3599 / NBRC 0793 / NRRL Y-1031 F-60-10)</name>
    <name type="common">Yeast</name>
    <name type="synonym">Pichia ciferrii</name>
    <dbReference type="NCBI Taxonomy" id="1206466"/>
    <lineage>
        <taxon>Eukaryota</taxon>
        <taxon>Fungi</taxon>
        <taxon>Dikarya</taxon>
        <taxon>Ascomycota</taxon>
        <taxon>Saccharomycotina</taxon>
        <taxon>Saccharomycetes</taxon>
        <taxon>Phaffomycetales</taxon>
        <taxon>Wickerhamomycetaceae</taxon>
        <taxon>Wickerhamomyces</taxon>
    </lineage>
</organism>
<proteinExistence type="predicted"/>
<protein>
    <submittedName>
        <fullName evidence="3">Uncharacterized protein</fullName>
    </submittedName>
</protein>
<evidence type="ECO:0000313" key="4">
    <source>
        <dbReference type="Proteomes" id="UP000009328"/>
    </source>
</evidence>
<comment type="caution">
    <text evidence="3">The sequence shown here is derived from an EMBL/GenBank/DDBJ whole genome shotgun (WGS) entry which is preliminary data.</text>
</comment>
<feature type="region of interest" description="Disordered" evidence="1">
    <location>
        <begin position="159"/>
        <end position="178"/>
    </location>
</feature>
<sequence length="277" mass="32260">MGDSPRSDRSLNGNIRLTKNRERILELHKRLHNKQTQEALLDTEFQPVQESQHHAKPTRIRRADVKKYLGEPLPLPYLTSPRDIEKKNEEKTLNNSQNKTSHQRNTINRLKYPLGQNLSHDADTDIYKEKLRKSLKTFQRDQAEKKLVDRVVQTDDILNEPHTPKSFRFPTSSGDMSPKSYNNTADGMKLENSFEKDMLLNGFKLRDSSFTPDNFPKPLTKLKPPLEVTSDYVHGPSSRKSNNRKEIHLNCRSILGSPITLFILIMILYIYFQKFIF</sequence>
<feature type="compositionally biased region" description="Polar residues" evidence="1">
    <location>
        <begin position="169"/>
        <end position="178"/>
    </location>
</feature>
<gene>
    <name evidence="3" type="ORF">BN7_6313</name>
</gene>
<evidence type="ECO:0000256" key="2">
    <source>
        <dbReference type="SAM" id="Phobius"/>
    </source>
</evidence>
<reference evidence="3 4" key="1">
    <citation type="journal article" date="2012" name="Eukaryot. Cell">
        <title>Draft genome sequence of Wickerhamomyces ciferrii NRRL Y-1031 F-60-10.</title>
        <authorList>
            <person name="Schneider J."/>
            <person name="Andrea H."/>
            <person name="Blom J."/>
            <person name="Jaenicke S."/>
            <person name="Ruckert C."/>
            <person name="Schorsch C."/>
            <person name="Szczepanowski R."/>
            <person name="Farwick M."/>
            <person name="Goesmann A."/>
            <person name="Puhler A."/>
            <person name="Schaffer S."/>
            <person name="Tauch A."/>
            <person name="Kohler T."/>
            <person name="Brinkrolf K."/>
        </authorList>
    </citation>
    <scope>NUCLEOTIDE SEQUENCE [LARGE SCALE GENOMIC DNA]</scope>
    <source>
        <strain evidence="4">ATCC 14091 / BCRC 22168 / CBS 111 / JCM 3599 / NBRC 0793 / NRRL Y-1031 F-60-10</strain>
    </source>
</reference>
<keyword evidence="2" id="KW-0812">Transmembrane</keyword>
<name>K0KU60_WICCF</name>
<keyword evidence="2" id="KW-1133">Transmembrane helix</keyword>
<dbReference type="HOGENOM" id="CLU_1005438_0_0_1"/>
<dbReference type="Proteomes" id="UP000009328">
    <property type="component" value="Unassembled WGS sequence"/>
</dbReference>
<feature type="compositionally biased region" description="Polar residues" evidence="1">
    <location>
        <begin position="93"/>
        <end position="104"/>
    </location>
</feature>
<evidence type="ECO:0000256" key="1">
    <source>
        <dbReference type="SAM" id="MobiDB-lite"/>
    </source>
</evidence>